<dbReference type="PROSITE" id="PS50930">
    <property type="entry name" value="HTH_LYTTR"/>
    <property type="match status" value="1"/>
</dbReference>
<feature type="modified residue" description="4-aspartylphosphate" evidence="1">
    <location>
        <position position="55"/>
    </location>
</feature>
<dbReference type="InterPro" id="IPR007492">
    <property type="entry name" value="LytTR_DNA-bd_dom"/>
</dbReference>
<protein>
    <submittedName>
        <fullName evidence="4">Two component transcriptional regulator, LytTR family</fullName>
    </submittedName>
</protein>
<dbReference type="GO" id="GO:0003677">
    <property type="term" value="F:DNA binding"/>
    <property type="evidence" value="ECO:0007669"/>
    <property type="project" value="InterPro"/>
</dbReference>
<organism evidence="4 5">
    <name type="scientific">Reichenbachiella agariperforans</name>
    <dbReference type="NCBI Taxonomy" id="156994"/>
    <lineage>
        <taxon>Bacteria</taxon>
        <taxon>Pseudomonadati</taxon>
        <taxon>Bacteroidota</taxon>
        <taxon>Cytophagia</taxon>
        <taxon>Cytophagales</taxon>
        <taxon>Reichenbachiellaceae</taxon>
        <taxon>Reichenbachiella</taxon>
    </lineage>
</organism>
<dbReference type="EMBL" id="FRAA01000008">
    <property type="protein sequence ID" value="SHK77342.1"/>
    <property type="molecule type" value="Genomic_DNA"/>
</dbReference>
<keyword evidence="1" id="KW-0597">Phosphoprotein</keyword>
<dbReference type="SMART" id="SM00448">
    <property type="entry name" value="REC"/>
    <property type="match status" value="1"/>
</dbReference>
<evidence type="ECO:0000256" key="1">
    <source>
        <dbReference type="PROSITE-ProRule" id="PRU00169"/>
    </source>
</evidence>
<dbReference type="Gene3D" id="2.40.50.1020">
    <property type="entry name" value="LytTr DNA-binding domain"/>
    <property type="match status" value="1"/>
</dbReference>
<dbReference type="InterPro" id="IPR046947">
    <property type="entry name" value="LytR-like"/>
</dbReference>
<gene>
    <name evidence="4" type="ORF">SAMN04488028_108147</name>
</gene>
<dbReference type="PROSITE" id="PS50110">
    <property type="entry name" value="RESPONSE_REGULATORY"/>
    <property type="match status" value="1"/>
</dbReference>
<dbReference type="Pfam" id="PF00072">
    <property type="entry name" value="Response_reg"/>
    <property type="match status" value="1"/>
</dbReference>
<dbReference type="AlphaFoldDB" id="A0A1M6V790"/>
<evidence type="ECO:0000259" key="3">
    <source>
        <dbReference type="PROSITE" id="PS50930"/>
    </source>
</evidence>
<dbReference type="PANTHER" id="PTHR37299:SF1">
    <property type="entry name" value="STAGE 0 SPORULATION PROTEIN A HOMOLOG"/>
    <property type="match status" value="1"/>
</dbReference>
<sequence>MAKLKILVAEDDTTHATKMEMLLDEMEYNCVGVHDNEKDLLRSIQIMKPDVIVLDISLKNTDSGISIAQKIQRIRPTPFLFVTSFDDKETLGKAMETNPYAYLIKPVERGNLQAAIELAIHKFSRQETTSHTQQSEWNTDVLVQNSFFLKRGSKLEKVQVKDILWIELTDERYCQIITTTHQYHLRMSLKALEQQLDPKLFLRVHRAYIVSIDRINSIEEADLMIGIEGREIPFGRSYKTVLFKRLQMLH</sequence>
<evidence type="ECO:0000259" key="2">
    <source>
        <dbReference type="PROSITE" id="PS50110"/>
    </source>
</evidence>
<dbReference type="GO" id="GO:0000156">
    <property type="term" value="F:phosphorelay response regulator activity"/>
    <property type="evidence" value="ECO:0007669"/>
    <property type="project" value="InterPro"/>
</dbReference>
<dbReference type="RefSeq" id="WP_073124726.1">
    <property type="nucleotide sequence ID" value="NZ_FRAA01000008.1"/>
</dbReference>
<reference evidence="5" key="1">
    <citation type="submission" date="2016-11" db="EMBL/GenBank/DDBJ databases">
        <authorList>
            <person name="Varghese N."/>
            <person name="Submissions S."/>
        </authorList>
    </citation>
    <scope>NUCLEOTIDE SEQUENCE [LARGE SCALE GENOMIC DNA]</scope>
    <source>
        <strain evidence="5">DSM 26134</strain>
    </source>
</reference>
<dbReference type="SUPFAM" id="SSF52172">
    <property type="entry name" value="CheY-like"/>
    <property type="match status" value="1"/>
</dbReference>
<dbReference type="STRING" id="156994.SAMN04488028_108147"/>
<dbReference type="PANTHER" id="PTHR37299">
    <property type="entry name" value="TRANSCRIPTIONAL REGULATOR-RELATED"/>
    <property type="match status" value="1"/>
</dbReference>
<dbReference type="InterPro" id="IPR011006">
    <property type="entry name" value="CheY-like_superfamily"/>
</dbReference>
<feature type="domain" description="Response regulatory" evidence="2">
    <location>
        <begin position="5"/>
        <end position="120"/>
    </location>
</feature>
<evidence type="ECO:0000313" key="4">
    <source>
        <dbReference type="EMBL" id="SHK77342.1"/>
    </source>
</evidence>
<dbReference type="Pfam" id="PF04397">
    <property type="entry name" value="LytTR"/>
    <property type="match status" value="1"/>
</dbReference>
<evidence type="ECO:0000313" key="5">
    <source>
        <dbReference type="Proteomes" id="UP000184474"/>
    </source>
</evidence>
<proteinExistence type="predicted"/>
<keyword evidence="5" id="KW-1185">Reference proteome</keyword>
<dbReference type="SMART" id="SM00850">
    <property type="entry name" value="LytTR"/>
    <property type="match status" value="1"/>
</dbReference>
<accession>A0A1M6V790</accession>
<feature type="domain" description="HTH LytTR-type" evidence="3">
    <location>
        <begin position="147"/>
        <end position="248"/>
    </location>
</feature>
<dbReference type="Proteomes" id="UP000184474">
    <property type="component" value="Unassembled WGS sequence"/>
</dbReference>
<dbReference type="InterPro" id="IPR001789">
    <property type="entry name" value="Sig_transdc_resp-reg_receiver"/>
</dbReference>
<dbReference type="Gene3D" id="3.40.50.2300">
    <property type="match status" value="1"/>
</dbReference>
<name>A0A1M6V790_REIAG</name>